<keyword evidence="2" id="KW-1185">Reference proteome</keyword>
<gene>
    <name evidence="1" type="ORF">GE061_015948</name>
</gene>
<sequence length="290" mass="32089">MGDHHLFRVTCESMAADVGTSPMLQAKDWHVVFILSHTNRDRIVKVQRFPGDFSKSQPLEFMVRLNLGALDSRDCLVVVKFISFVGEGKYRPTLTAGKMRLNVLSFLEPEYSLLAHSASSSVKPPSVIDLLRTQSVDRPDFDSPMKDSKFVLEIPMKGVDASSVVEKLLERSKALWRAKPWELSHAGTSVSMVVRNCKVSVDIGGGKARISSHNPGLAILMKHAVINIIGSQPLKGIDESVLMEAENILQSLETMEFAGETALSSEVFSIYKKKVKLINDSLFDVSTLIE</sequence>
<feature type="non-terminal residue" evidence="1">
    <location>
        <position position="1"/>
    </location>
</feature>
<dbReference type="OrthoDB" id="10422525at2759"/>
<evidence type="ECO:0000313" key="2">
    <source>
        <dbReference type="Proteomes" id="UP000466442"/>
    </source>
</evidence>
<comment type="caution">
    <text evidence="1">The sequence shown here is derived from an EMBL/GenBank/DDBJ whole genome shotgun (WGS) entry which is preliminary data.</text>
</comment>
<reference evidence="1" key="1">
    <citation type="journal article" date="2021" name="Mol. Ecol. Resour.">
        <title>Apolygus lucorum genome provides insights into omnivorousness and mesophyll feeding.</title>
        <authorList>
            <person name="Liu Y."/>
            <person name="Liu H."/>
            <person name="Wang H."/>
            <person name="Huang T."/>
            <person name="Liu B."/>
            <person name="Yang B."/>
            <person name="Yin L."/>
            <person name="Li B."/>
            <person name="Zhang Y."/>
            <person name="Zhang S."/>
            <person name="Jiang F."/>
            <person name="Zhang X."/>
            <person name="Ren Y."/>
            <person name="Wang B."/>
            <person name="Wang S."/>
            <person name="Lu Y."/>
            <person name="Wu K."/>
            <person name="Fan W."/>
            <person name="Wang G."/>
        </authorList>
    </citation>
    <scope>NUCLEOTIDE SEQUENCE</scope>
    <source>
        <strain evidence="1">12Hb</strain>
    </source>
</reference>
<evidence type="ECO:0000313" key="1">
    <source>
        <dbReference type="EMBL" id="KAF6207502.1"/>
    </source>
</evidence>
<dbReference type="EMBL" id="WIXP02000007">
    <property type="protein sequence ID" value="KAF6207502.1"/>
    <property type="molecule type" value="Genomic_DNA"/>
</dbReference>
<name>A0A8S9XES3_APOLU</name>
<protein>
    <submittedName>
        <fullName evidence="1">Uncharacterized protein</fullName>
    </submittedName>
</protein>
<dbReference type="AlphaFoldDB" id="A0A8S9XES3"/>
<proteinExistence type="predicted"/>
<accession>A0A8S9XES3</accession>
<dbReference type="Proteomes" id="UP000466442">
    <property type="component" value="Unassembled WGS sequence"/>
</dbReference>
<organism evidence="1 2">
    <name type="scientific">Apolygus lucorum</name>
    <name type="common">Small green plant bug</name>
    <name type="synonym">Lygocoris lucorum</name>
    <dbReference type="NCBI Taxonomy" id="248454"/>
    <lineage>
        <taxon>Eukaryota</taxon>
        <taxon>Metazoa</taxon>
        <taxon>Ecdysozoa</taxon>
        <taxon>Arthropoda</taxon>
        <taxon>Hexapoda</taxon>
        <taxon>Insecta</taxon>
        <taxon>Pterygota</taxon>
        <taxon>Neoptera</taxon>
        <taxon>Paraneoptera</taxon>
        <taxon>Hemiptera</taxon>
        <taxon>Heteroptera</taxon>
        <taxon>Panheteroptera</taxon>
        <taxon>Cimicomorpha</taxon>
        <taxon>Miridae</taxon>
        <taxon>Mirini</taxon>
        <taxon>Apolygus</taxon>
    </lineage>
</organism>